<feature type="region of interest" description="Disordered" evidence="1">
    <location>
        <begin position="149"/>
        <end position="178"/>
    </location>
</feature>
<proteinExistence type="predicted"/>
<evidence type="ECO:0000256" key="1">
    <source>
        <dbReference type="SAM" id="MobiDB-lite"/>
    </source>
</evidence>
<name>A0A9W6XVF4_9STRA</name>
<protein>
    <submittedName>
        <fullName evidence="2">Unnamed protein product</fullName>
    </submittedName>
</protein>
<evidence type="ECO:0000313" key="3">
    <source>
        <dbReference type="Proteomes" id="UP001165121"/>
    </source>
</evidence>
<comment type="caution">
    <text evidence="2">The sequence shown here is derived from an EMBL/GenBank/DDBJ whole genome shotgun (WGS) entry which is preliminary data.</text>
</comment>
<evidence type="ECO:0000313" key="2">
    <source>
        <dbReference type="EMBL" id="GMF46688.1"/>
    </source>
</evidence>
<gene>
    <name evidence="2" type="ORF">Pfra01_001729000</name>
</gene>
<dbReference type="OrthoDB" id="127318at2759"/>
<feature type="compositionally biased region" description="Basic and acidic residues" evidence="1">
    <location>
        <begin position="161"/>
        <end position="171"/>
    </location>
</feature>
<sequence>MQAKKLQLSAAKDAEATLVKQRVIDIVLANLRYDAKLRLISPKEELQRIYPAEHPPRSLEAAAVMLFAHYTKMRQVSKAISMEFSMVRPFTSGTHRAEMRARLDKVHAQVSLPILPSARYKPESVEAEASYEEQALLEEMGVDFYASGAQDSVATNPPTPADRRAKVEPHSDTTSVHLGGQYNSRFQAKTKALAMSKANSVLIYGFVLYPIIPSHLASHLASNASSTLAKSSMSYTSCRGPIQPTSSRSTYYILDPQYQIYIRQSAGSKSRTLGPCFTTRPYARTHPSELCVQTRLILDPNPLEV</sequence>
<reference evidence="2" key="1">
    <citation type="submission" date="2023-04" db="EMBL/GenBank/DDBJ databases">
        <title>Phytophthora fragariaefolia NBRC 109709.</title>
        <authorList>
            <person name="Ichikawa N."/>
            <person name="Sato H."/>
            <person name="Tonouchi N."/>
        </authorList>
    </citation>
    <scope>NUCLEOTIDE SEQUENCE</scope>
    <source>
        <strain evidence="2">NBRC 109709</strain>
    </source>
</reference>
<keyword evidence="3" id="KW-1185">Reference proteome</keyword>
<organism evidence="2 3">
    <name type="scientific">Phytophthora fragariaefolia</name>
    <dbReference type="NCBI Taxonomy" id="1490495"/>
    <lineage>
        <taxon>Eukaryota</taxon>
        <taxon>Sar</taxon>
        <taxon>Stramenopiles</taxon>
        <taxon>Oomycota</taxon>
        <taxon>Peronosporomycetes</taxon>
        <taxon>Peronosporales</taxon>
        <taxon>Peronosporaceae</taxon>
        <taxon>Phytophthora</taxon>
    </lineage>
</organism>
<dbReference type="EMBL" id="BSXT01002010">
    <property type="protein sequence ID" value="GMF46688.1"/>
    <property type="molecule type" value="Genomic_DNA"/>
</dbReference>
<dbReference type="Proteomes" id="UP001165121">
    <property type="component" value="Unassembled WGS sequence"/>
</dbReference>
<accession>A0A9W6XVF4</accession>
<dbReference type="AlphaFoldDB" id="A0A9W6XVF4"/>